<gene>
    <name evidence="2" type="primary">GLEAN_04166</name>
    <name evidence="2" type="ORF">TcasGA2_TC004166</name>
</gene>
<reference evidence="2 3" key="1">
    <citation type="journal article" date="2008" name="Nature">
        <title>The genome of the model beetle and pest Tribolium castaneum.</title>
        <authorList>
            <consortium name="Tribolium Genome Sequencing Consortium"/>
            <person name="Richards S."/>
            <person name="Gibbs R.A."/>
            <person name="Weinstock G.M."/>
            <person name="Brown S.J."/>
            <person name="Denell R."/>
            <person name="Beeman R.W."/>
            <person name="Gibbs R."/>
            <person name="Beeman R.W."/>
            <person name="Brown S.J."/>
            <person name="Bucher G."/>
            <person name="Friedrich M."/>
            <person name="Grimmelikhuijzen C.J."/>
            <person name="Klingler M."/>
            <person name="Lorenzen M."/>
            <person name="Richards S."/>
            <person name="Roth S."/>
            <person name="Schroder R."/>
            <person name="Tautz D."/>
            <person name="Zdobnov E.M."/>
            <person name="Muzny D."/>
            <person name="Gibbs R.A."/>
            <person name="Weinstock G.M."/>
            <person name="Attaway T."/>
            <person name="Bell S."/>
            <person name="Buhay C.J."/>
            <person name="Chandrabose M.N."/>
            <person name="Chavez D."/>
            <person name="Clerk-Blankenburg K.P."/>
            <person name="Cree A."/>
            <person name="Dao M."/>
            <person name="Davis C."/>
            <person name="Chacko J."/>
            <person name="Dinh H."/>
            <person name="Dugan-Rocha S."/>
            <person name="Fowler G."/>
            <person name="Garner T.T."/>
            <person name="Garnes J."/>
            <person name="Gnirke A."/>
            <person name="Hawes A."/>
            <person name="Hernandez J."/>
            <person name="Hines S."/>
            <person name="Holder M."/>
            <person name="Hume J."/>
            <person name="Jhangiani S.N."/>
            <person name="Joshi V."/>
            <person name="Khan Z.M."/>
            <person name="Jackson L."/>
            <person name="Kovar C."/>
            <person name="Kowis A."/>
            <person name="Lee S."/>
            <person name="Lewis L.R."/>
            <person name="Margolis J."/>
            <person name="Morgan M."/>
            <person name="Nazareth L.V."/>
            <person name="Nguyen N."/>
            <person name="Okwuonu G."/>
            <person name="Parker D."/>
            <person name="Richards S."/>
            <person name="Ruiz S.J."/>
            <person name="Santibanez J."/>
            <person name="Savard J."/>
            <person name="Scherer S.E."/>
            <person name="Schneider B."/>
            <person name="Sodergren E."/>
            <person name="Tautz D."/>
            <person name="Vattahil S."/>
            <person name="Villasana D."/>
            <person name="White C.S."/>
            <person name="Wright R."/>
            <person name="Park Y."/>
            <person name="Beeman R.W."/>
            <person name="Lord J."/>
            <person name="Oppert B."/>
            <person name="Lorenzen M."/>
            <person name="Brown S."/>
            <person name="Wang L."/>
            <person name="Savard J."/>
            <person name="Tautz D."/>
            <person name="Richards S."/>
            <person name="Weinstock G."/>
            <person name="Gibbs R.A."/>
            <person name="Liu Y."/>
            <person name="Worley K."/>
            <person name="Weinstock G."/>
            <person name="Elsik C.G."/>
            <person name="Reese J.T."/>
            <person name="Elhaik E."/>
            <person name="Landan G."/>
            <person name="Graur D."/>
            <person name="Arensburger P."/>
            <person name="Atkinson P."/>
            <person name="Beeman R.W."/>
            <person name="Beidler J."/>
            <person name="Brown S.J."/>
            <person name="Demuth J.P."/>
            <person name="Drury D.W."/>
            <person name="Du Y.Z."/>
            <person name="Fujiwara H."/>
            <person name="Lorenzen M."/>
            <person name="Maselli V."/>
            <person name="Osanai M."/>
            <person name="Park Y."/>
            <person name="Robertson H.M."/>
            <person name="Tu Z."/>
            <person name="Wang J.J."/>
            <person name="Wang S."/>
            <person name="Richards S."/>
            <person name="Song H."/>
            <person name="Zhang L."/>
            <person name="Sodergren E."/>
            <person name="Werner D."/>
            <person name="Stanke M."/>
            <person name="Morgenstern B."/>
            <person name="Solovyev V."/>
            <person name="Kosarev P."/>
            <person name="Brown G."/>
            <person name="Chen H.C."/>
            <person name="Ermolaeva O."/>
            <person name="Hlavina W."/>
            <person name="Kapustin Y."/>
            <person name="Kiryutin B."/>
            <person name="Kitts P."/>
            <person name="Maglott D."/>
            <person name="Pruitt K."/>
            <person name="Sapojnikov V."/>
            <person name="Souvorov A."/>
            <person name="Mackey A.J."/>
            <person name="Waterhouse R.M."/>
            <person name="Wyder S."/>
            <person name="Zdobnov E.M."/>
            <person name="Zdobnov E.M."/>
            <person name="Wyder S."/>
            <person name="Kriventseva E.V."/>
            <person name="Kadowaki T."/>
            <person name="Bork P."/>
            <person name="Aranda M."/>
            <person name="Bao R."/>
            <person name="Beermann A."/>
            <person name="Berns N."/>
            <person name="Bolognesi R."/>
            <person name="Bonneton F."/>
            <person name="Bopp D."/>
            <person name="Brown S.J."/>
            <person name="Bucher G."/>
            <person name="Butts T."/>
            <person name="Chaumot A."/>
            <person name="Denell R.E."/>
            <person name="Ferrier D.E."/>
            <person name="Friedrich M."/>
            <person name="Gordon C.M."/>
            <person name="Jindra M."/>
            <person name="Klingler M."/>
            <person name="Lan Q."/>
            <person name="Lattorff H.M."/>
            <person name="Laudet V."/>
            <person name="von Levetsow C."/>
            <person name="Liu Z."/>
            <person name="Lutz R."/>
            <person name="Lynch J.A."/>
            <person name="da Fonseca R.N."/>
            <person name="Posnien N."/>
            <person name="Reuter R."/>
            <person name="Roth S."/>
            <person name="Savard J."/>
            <person name="Schinko J.B."/>
            <person name="Schmitt C."/>
            <person name="Schoppmeier M."/>
            <person name="Schroder R."/>
            <person name="Shippy T.D."/>
            <person name="Simonnet F."/>
            <person name="Marques-Souza H."/>
            <person name="Tautz D."/>
            <person name="Tomoyasu Y."/>
            <person name="Trauner J."/>
            <person name="Van der Zee M."/>
            <person name="Vervoort M."/>
            <person name="Wittkopp N."/>
            <person name="Wimmer E.A."/>
            <person name="Yang X."/>
            <person name="Jones A.K."/>
            <person name="Sattelle D.B."/>
            <person name="Ebert P.R."/>
            <person name="Nelson D."/>
            <person name="Scott J.G."/>
            <person name="Beeman R.W."/>
            <person name="Muthukrishnan S."/>
            <person name="Kramer K.J."/>
            <person name="Arakane Y."/>
            <person name="Beeman R.W."/>
            <person name="Zhu Q."/>
            <person name="Hogenkamp D."/>
            <person name="Dixit R."/>
            <person name="Oppert B."/>
            <person name="Jiang H."/>
            <person name="Zou Z."/>
            <person name="Marshall J."/>
            <person name="Elpidina E."/>
            <person name="Vinokurov K."/>
            <person name="Oppert C."/>
            <person name="Zou Z."/>
            <person name="Evans J."/>
            <person name="Lu Z."/>
            <person name="Zhao P."/>
            <person name="Sumathipala N."/>
            <person name="Altincicek B."/>
            <person name="Vilcinskas A."/>
            <person name="Williams M."/>
            <person name="Hultmark D."/>
            <person name="Hetru C."/>
            <person name="Jiang H."/>
            <person name="Grimmelikhuijzen C.J."/>
            <person name="Hauser F."/>
            <person name="Cazzamali G."/>
            <person name="Williamson M."/>
            <person name="Park Y."/>
            <person name="Li B."/>
            <person name="Tanaka Y."/>
            <person name="Predel R."/>
            <person name="Neupert S."/>
            <person name="Schachtner J."/>
            <person name="Verleyen P."/>
            <person name="Raible F."/>
            <person name="Bork P."/>
            <person name="Friedrich M."/>
            <person name="Walden K.K."/>
            <person name="Robertson H.M."/>
            <person name="Angeli S."/>
            <person name="Foret S."/>
            <person name="Bucher G."/>
            <person name="Schuetz S."/>
            <person name="Maleszka R."/>
            <person name="Wimmer E.A."/>
            <person name="Beeman R.W."/>
            <person name="Lorenzen M."/>
            <person name="Tomoyasu Y."/>
            <person name="Miller S.C."/>
            <person name="Grossmann D."/>
            <person name="Bucher G."/>
        </authorList>
    </citation>
    <scope>NUCLEOTIDE SEQUENCE [LARGE SCALE GENOMIC DNA]</scope>
    <source>
        <strain evidence="2 3">Georgia GA2</strain>
    </source>
</reference>
<dbReference type="PANTHER" id="PTHR33939:SF1">
    <property type="entry name" value="DUF4371 DOMAIN-CONTAINING PROTEIN"/>
    <property type="match status" value="1"/>
</dbReference>
<keyword evidence="3" id="KW-1185">Reference proteome</keyword>
<accession>D7EJC0</accession>
<dbReference type="PhylomeDB" id="D7EJC0"/>
<dbReference type="Pfam" id="PF13358">
    <property type="entry name" value="DDE_3"/>
    <property type="match status" value="1"/>
</dbReference>
<dbReference type="InterPro" id="IPR036397">
    <property type="entry name" value="RNaseH_sf"/>
</dbReference>
<dbReference type="PANTHER" id="PTHR33939">
    <property type="entry name" value="PROTEIN CBG22215"/>
    <property type="match status" value="1"/>
</dbReference>
<dbReference type="OMA" id="NIMILRI"/>
<name>D7EJC0_TRICA</name>
<dbReference type="eggNOG" id="ENOG502RZ9T">
    <property type="taxonomic scope" value="Eukaryota"/>
</dbReference>
<dbReference type="InterPro" id="IPR038717">
    <property type="entry name" value="Tc1-like_DDE_dom"/>
</dbReference>
<dbReference type="GO" id="GO:0003676">
    <property type="term" value="F:nucleic acid binding"/>
    <property type="evidence" value="ECO:0007669"/>
    <property type="project" value="InterPro"/>
</dbReference>
<evidence type="ECO:0000313" key="2">
    <source>
        <dbReference type="EMBL" id="EFA12640.1"/>
    </source>
</evidence>
<dbReference type="InParanoid" id="D7EJC0"/>
<dbReference type="EMBL" id="KQ972609">
    <property type="protein sequence ID" value="EFA12640.1"/>
    <property type="molecule type" value="Genomic_DNA"/>
</dbReference>
<feature type="domain" description="Tc1-like transposase DDE" evidence="1">
    <location>
        <begin position="19"/>
        <end position="139"/>
    </location>
</feature>
<dbReference type="Proteomes" id="UP000007266">
    <property type="component" value="Unassembled WGS sequence"/>
</dbReference>
<organism evidence="2 3">
    <name type="scientific">Tribolium castaneum</name>
    <name type="common">Red flour beetle</name>
    <dbReference type="NCBI Taxonomy" id="7070"/>
    <lineage>
        <taxon>Eukaryota</taxon>
        <taxon>Metazoa</taxon>
        <taxon>Ecdysozoa</taxon>
        <taxon>Arthropoda</taxon>
        <taxon>Hexapoda</taxon>
        <taxon>Insecta</taxon>
        <taxon>Pterygota</taxon>
        <taxon>Neoptera</taxon>
        <taxon>Endopterygota</taxon>
        <taxon>Coleoptera</taxon>
        <taxon>Polyphaga</taxon>
        <taxon>Cucujiformia</taxon>
        <taxon>Tenebrionidae</taxon>
        <taxon>Tenebrionidae incertae sedis</taxon>
        <taxon>Tribolium</taxon>
    </lineage>
</organism>
<evidence type="ECO:0000313" key="3">
    <source>
        <dbReference type="Proteomes" id="UP000007266"/>
    </source>
</evidence>
<protein>
    <recommendedName>
        <fullName evidence="1">Tc1-like transposase DDE domain-containing protein</fullName>
    </recommendedName>
</protein>
<reference evidence="2 3" key="2">
    <citation type="journal article" date="2010" name="Nucleic Acids Res.">
        <title>BeetleBase in 2010: revisions to provide comprehensive genomic information for Tribolium castaneum.</title>
        <authorList>
            <person name="Kim H.S."/>
            <person name="Murphy T."/>
            <person name="Xia J."/>
            <person name="Caragea D."/>
            <person name="Park Y."/>
            <person name="Beeman R.W."/>
            <person name="Lorenzen M.D."/>
            <person name="Butcher S."/>
            <person name="Manak J.R."/>
            <person name="Brown S.J."/>
        </authorList>
    </citation>
    <scope>NUCLEOTIDE SEQUENCE [LARGE SCALE GENOMIC DNA]</scope>
    <source>
        <strain evidence="2 3">Georgia GA2</strain>
    </source>
</reference>
<dbReference type="HOGENOM" id="CLU_928524_0_0_1"/>
<sequence length="300" mass="35146">MFECEEFDLKNKKAKSDDYHDNMSAEVFEKWLLENLSPSLENPTIIVLDNASYHSRVEERQSSTSWKKDEIKRWLEEKKIVHPQNAFKQELLATAKSNKQNINYKVDKLVEEHGHKVLRLPPYHCHYNPIEQVWALSKTFYDKHIGKVDYTDESILQTWQRVLNQVTPEVWSNTVNHCDKLIEEDIKKQICLDQVQKEIFINVNSDNDSDSDFGEFDDTASGTTFSKSEKDNNVLQHSTKIKRILLYILQITTLKAIINNNLIMEAVYIVVNGRLRLSKEKNKLFLKKTTRMKVLKTGKN</sequence>
<dbReference type="Gene3D" id="3.30.420.10">
    <property type="entry name" value="Ribonuclease H-like superfamily/Ribonuclease H"/>
    <property type="match status" value="1"/>
</dbReference>
<evidence type="ECO:0000259" key="1">
    <source>
        <dbReference type="Pfam" id="PF13358"/>
    </source>
</evidence>
<proteinExistence type="predicted"/>
<dbReference type="AlphaFoldDB" id="D7EJC0"/>